<evidence type="ECO:0000313" key="3">
    <source>
        <dbReference type="EMBL" id="CCO46039.1"/>
    </source>
</evidence>
<feature type="chain" id="PRO_5043999500" description="Bacterial OB-fold domain-containing protein" evidence="2">
    <location>
        <begin position="22"/>
        <end position="122"/>
    </location>
</feature>
<dbReference type="NCBIfam" id="NF033674">
    <property type="entry name" value="stress_OB_fold"/>
    <property type="match status" value="1"/>
</dbReference>
<dbReference type="RefSeq" id="WP_004404803.1">
    <property type="nucleotide sequence ID" value="NZ_LK391965.1"/>
</dbReference>
<evidence type="ECO:0000256" key="1">
    <source>
        <dbReference type="ARBA" id="ARBA00022729"/>
    </source>
</evidence>
<dbReference type="PANTHER" id="PTHR36571">
    <property type="entry name" value="PROTEIN YGIW"/>
    <property type="match status" value="1"/>
</dbReference>
<organism evidence="3 4">
    <name type="scientific">Vibrio nigripulchritudo SOn1</name>
    <dbReference type="NCBI Taxonomy" id="1238450"/>
    <lineage>
        <taxon>Bacteria</taxon>
        <taxon>Pseudomonadati</taxon>
        <taxon>Pseudomonadota</taxon>
        <taxon>Gammaproteobacteria</taxon>
        <taxon>Vibrionales</taxon>
        <taxon>Vibrionaceae</taxon>
        <taxon>Vibrio</taxon>
    </lineage>
</organism>
<feature type="signal peptide" evidence="2">
    <location>
        <begin position="1"/>
        <end position="21"/>
    </location>
</feature>
<dbReference type="Pfam" id="PF04076">
    <property type="entry name" value="BOF"/>
    <property type="match status" value="1"/>
</dbReference>
<dbReference type="InterPro" id="IPR005220">
    <property type="entry name" value="CarO-like"/>
</dbReference>
<evidence type="ECO:0000313" key="4">
    <source>
        <dbReference type="Proteomes" id="UP000018211"/>
    </source>
</evidence>
<proteinExistence type="predicted"/>
<dbReference type="AlphaFoldDB" id="A0AAV2VMX7"/>
<dbReference type="EMBL" id="CAOF01000074">
    <property type="protein sequence ID" value="CCO46039.1"/>
    <property type="molecule type" value="Genomic_DNA"/>
</dbReference>
<sequence length="122" mass="13545">MKNTVLAIAATIIAFPTIALAGDKDREDAYLNYNGPVDLTPVSQMLEDTSWMTEMDVVTEGHIVKQISKDTFIFTDGQAEIQIELDDITLTQPLNAESKIRLYGEYEGGSTPEIEVDHLQIL</sequence>
<protein>
    <recommendedName>
        <fullName evidence="5">Bacterial OB-fold domain-containing protein</fullName>
    </recommendedName>
</protein>
<dbReference type="SUPFAM" id="SSF101756">
    <property type="entry name" value="Hypothetical protein YgiW"/>
    <property type="match status" value="1"/>
</dbReference>
<name>A0AAV2VMX7_9VIBR</name>
<evidence type="ECO:0008006" key="5">
    <source>
        <dbReference type="Google" id="ProtNLM"/>
    </source>
</evidence>
<reference evidence="3 4" key="1">
    <citation type="journal article" date="2013" name="ISME J.">
        <title>Comparative genomics of pathogenic lineages of Vibrio nigripulchritudo identifies virulence-associated traits.</title>
        <authorList>
            <person name="Goudenege D."/>
            <person name="Labreuche Y."/>
            <person name="Krin E."/>
            <person name="Ansquer D."/>
            <person name="Mangenot S."/>
            <person name="Calteau A."/>
            <person name="Medigue C."/>
            <person name="Mazel D."/>
            <person name="Polz M.F."/>
            <person name="Le Roux F."/>
        </authorList>
    </citation>
    <scope>NUCLEOTIDE SEQUENCE [LARGE SCALE GENOMIC DNA]</scope>
    <source>
        <strain evidence="3 4">SOn1</strain>
    </source>
</reference>
<evidence type="ECO:0000256" key="2">
    <source>
        <dbReference type="SAM" id="SignalP"/>
    </source>
</evidence>
<comment type="caution">
    <text evidence="3">The sequence shown here is derived from an EMBL/GenBank/DDBJ whole genome shotgun (WGS) entry which is preliminary data.</text>
</comment>
<keyword evidence="1 2" id="KW-0732">Signal</keyword>
<dbReference type="InterPro" id="IPR036700">
    <property type="entry name" value="BOBF_sf"/>
</dbReference>
<gene>
    <name evidence="3" type="ORF">VIBNISOn1_1650016</name>
</gene>
<accession>A0AAV2VMX7</accession>
<dbReference type="PANTHER" id="PTHR36571:SF1">
    <property type="entry name" value="PROTEIN YGIW"/>
    <property type="match status" value="1"/>
</dbReference>
<dbReference type="Proteomes" id="UP000018211">
    <property type="component" value="Unassembled WGS sequence"/>
</dbReference>
<dbReference type="Gene3D" id="2.40.50.200">
    <property type="entry name" value="Bacterial OB-fold"/>
    <property type="match status" value="1"/>
</dbReference>